<evidence type="ECO:0000256" key="1">
    <source>
        <dbReference type="ARBA" id="ARBA00006987"/>
    </source>
</evidence>
<comment type="similarity">
    <text evidence="1">Belongs to the UPF0065 (bug) family.</text>
</comment>
<gene>
    <name evidence="2" type="ORF">IAI61_05250</name>
</gene>
<organism evidence="2 3">
    <name type="scientific">Roseomonas haemaphysalidis</name>
    <dbReference type="NCBI Taxonomy" id="2768162"/>
    <lineage>
        <taxon>Bacteria</taxon>
        <taxon>Pseudomonadati</taxon>
        <taxon>Pseudomonadota</taxon>
        <taxon>Alphaproteobacteria</taxon>
        <taxon>Acetobacterales</taxon>
        <taxon>Roseomonadaceae</taxon>
        <taxon>Roseomonas</taxon>
    </lineage>
</organism>
<dbReference type="InterPro" id="IPR042100">
    <property type="entry name" value="Bug_dom1"/>
</dbReference>
<protein>
    <submittedName>
        <fullName evidence="2">Tripartite tricarboxylate transporter substrate binding protein</fullName>
    </submittedName>
</protein>
<dbReference type="PANTHER" id="PTHR42928">
    <property type="entry name" value="TRICARBOXYLATE-BINDING PROTEIN"/>
    <property type="match status" value="1"/>
</dbReference>
<dbReference type="PIRSF" id="PIRSF017082">
    <property type="entry name" value="YflP"/>
    <property type="match status" value="1"/>
</dbReference>
<dbReference type="Pfam" id="PF03401">
    <property type="entry name" value="TctC"/>
    <property type="match status" value="1"/>
</dbReference>
<keyword evidence="3" id="KW-1185">Reference proteome</keyword>
<accession>A0ABS3KLS2</accession>
<dbReference type="InterPro" id="IPR005064">
    <property type="entry name" value="BUG"/>
</dbReference>
<dbReference type="PANTHER" id="PTHR42928:SF5">
    <property type="entry name" value="BLR1237 PROTEIN"/>
    <property type="match status" value="1"/>
</dbReference>
<dbReference type="CDD" id="cd07012">
    <property type="entry name" value="PBP2_Bug_TTT"/>
    <property type="match status" value="1"/>
</dbReference>
<dbReference type="RefSeq" id="WP_207415850.1">
    <property type="nucleotide sequence ID" value="NZ_CP061178.1"/>
</dbReference>
<dbReference type="Proteomes" id="UP001518989">
    <property type="component" value="Unassembled WGS sequence"/>
</dbReference>
<reference evidence="2 3" key="1">
    <citation type="submission" date="2020-09" db="EMBL/GenBank/DDBJ databases">
        <title>Roseomonas.</title>
        <authorList>
            <person name="Zhu W."/>
        </authorList>
    </citation>
    <scope>NUCLEOTIDE SEQUENCE [LARGE SCALE GENOMIC DNA]</scope>
    <source>
        <strain evidence="2 3">573</strain>
    </source>
</reference>
<sequence>MNRRDLLAITIAATGGSLLGTAKARAQAAWPKDKQIRVIVPWPPGAANDTLGRLLAQKLTEKLGAVAVVENRTGGAGLLGTNAVLQAPPDGYTLLASAFNTAVMPLVLKGATFDPQRDLEVMARTAKAPLVMVSNGSRPEKTLPEIIAAAKKKPRDWPIAISSLGSAGHLATIEFLRRTGLELDMVTYRGTQPALTDLMGGSVQLLIDPCFALLPARGGDGKVNAVGIATAERSQLASDVPTMAEGGLPGFEVQSWYGVWAPKNTSAAICQQVNALMQETMRDPAIVDRMTKQVLEPVAESIEDSRRFIASEVKRATELLRSVNYQPE</sequence>
<dbReference type="Gene3D" id="3.40.190.10">
    <property type="entry name" value="Periplasmic binding protein-like II"/>
    <property type="match status" value="1"/>
</dbReference>
<dbReference type="SUPFAM" id="SSF53850">
    <property type="entry name" value="Periplasmic binding protein-like II"/>
    <property type="match status" value="1"/>
</dbReference>
<name>A0ABS3KLS2_9PROT</name>
<proteinExistence type="inferred from homology"/>
<evidence type="ECO:0000313" key="2">
    <source>
        <dbReference type="EMBL" id="MBO1078427.1"/>
    </source>
</evidence>
<dbReference type="Gene3D" id="3.40.190.150">
    <property type="entry name" value="Bordetella uptake gene, domain 1"/>
    <property type="match status" value="1"/>
</dbReference>
<comment type="caution">
    <text evidence="2">The sequence shown here is derived from an EMBL/GenBank/DDBJ whole genome shotgun (WGS) entry which is preliminary data.</text>
</comment>
<dbReference type="EMBL" id="JACTNG010000002">
    <property type="protein sequence ID" value="MBO1078427.1"/>
    <property type="molecule type" value="Genomic_DNA"/>
</dbReference>
<evidence type="ECO:0000313" key="3">
    <source>
        <dbReference type="Proteomes" id="UP001518989"/>
    </source>
</evidence>